<protein>
    <submittedName>
        <fullName evidence="5">Purple acid phosphatase 7</fullName>
    </submittedName>
</protein>
<comment type="caution">
    <text evidence="5">The sequence shown here is derived from an EMBL/GenBank/DDBJ whole genome shotgun (WGS) entry which is preliminary data.</text>
</comment>
<evidence type="ECO:0000313" key="6">
    <source>
        <dbReference type="Proteomes" id="UP000324585"/>
    </source>
</evidence>
<accession>A0A5J4YTB2</accession>
<evidence type="ECO:0000256" key="3">
    <source>
        <dbReference type="SAM" id="Phobius"/>
    </source>
</evidence>
<dbReference type="PANTHER" id="PTHR10161">
    <property type="entry name" value="TARTRATE-RESISTANT ACID PHOSPHATASE TYPE 5"/>
    <property type="match status" value="1"/>
</dbReference>
<dbReference type="Gene3D" id="3.60.21.10">
    <property type="match status" value="1"/>
</dbReference>
<keyword evidence="1" id="KW-0732">Signal</keyword>
<proteinExistence type="predicted"/>
<dbReference type="AlphaFoldDB" id="A0A5J4YTB2"/>
<keyword evidence="3" id="KW-1133">Transmembrane helix</keyword>
<dbReference type="EMBL" id="VRMN01000005">
    <property type="protein sequence ID" value="KAA8494160.1"/>
    <property type="molecule type" value="Genomic_DNA"/>
</dbReference>
<organism evidence="5 6">
    <name type="scientific">Porphyridium purpureum</name>
    <name type="common">Red alga</name>
    <name type="synonym">Porphyridium cruentum</name>
    <dbReference type="NCBI Taxonomy" id="35688"/>
    <lineage>
        <taxon>Eukaryota</taxon>
        <taxon>Rhodophyta</taxon>
        <taxon>Bangiophyceae</taxon>
        <taxon>Porphyridiales</taxon>
        <taxon>Porphyridiaceae</taxon>
        <taxon>Porphyridium</taxon>
    </lineage>
</organism>
<evidence type="ECO:0000256" key="2">
    <source>
        <dbReference type="ARBA" id="ARBA00022801"/>
    </source>
</evidence>
<dbReference type="PANTHER" id="PTHR10161:SF14">
    <property type="entry name" value="TARTRATE-RESISTANT ACID PHOSPHATASE TYPE 5"/>
    <property type="match status" value="1"/>
</dbReference>
<dbReference type="OMA" id="GFCIHEL"/>
<evidence type="ECO:0000313" key="5">
    <source>
        <dbReference type="EMBL" id="KAA8494160.1"/>
    </source>
</evidence>
<reference evidence="6" key="1">
    <citation type="journal article" date="2019" name="Nat. Commun.">
        <title>Expansion of phycobilisome linker gene families in mesophilic red algae.</title>
        <authorList>
            <person name="Lee J."/>
            <person name="Kim D."/>
            <person name="Bhattacharya D."/>
            <person name="Yoon H.S."/>
        </authorList>
    </citation>
    <scope>NUCLEOTIDE SEQUENCE [LARGE SCALE GENOMIC DNA]</scope>
    <source>
        <strain evidence="6">CCMP 1328</strain>
    </source>
</reference>
<dbReference type="OrthoDB" id="411211at2759"/>
<dbReference type="Proteomes" id="UP000324585">
    <property type="component" value="Unassembled WGS sequence"/>
</dbReference>
<dbReference type="InterPro" id="IPR004843">
    <property type="entry name" value="Calcineurin-like_PHP"/>
</dbReference>
<feature type="domain" description="Calcineurin-like phosphoesterase" evidence="4">
    <location>
        <begin position="144"/>
        <end position="364"/>
    </location>
</feature>
<keyword evidence="6" id="KW-1185">Reference proteome</keyword>
<dbReference type="InterPro" id="IPR051558">
    <property type="entry name" value="Metallophosphoesterase_PAP"/>
</dbReference>
<dbReference type="GO" id="GO:0016787">
    <property type="term" value="F:hydrolase activity"/>
    <property type="evidence" value="ECO:0007669"/>
    <property type="project" value="UniProtKB-KW"/>
</dbReference>
<feature type="transmembrane region" description="Helical" evidence="3">
    <location>
        <begin position="53"/>
        <end position="72"/>
    </location>
</feature>
<dbReference type="SUPFAM" id="SSF56300">
    <property type="entry name" value="Metallo-dependent phosphatases"/>
    <property type="match status" value="1"/>
</dbReference>
<sequence length="433" mass="48732">MASTSDEEEGAARSAFHGDDHAAEVGLLQKESAWAPRPALNHRSWWISWHSTALWTLLLGMCLAGGYLLAVLRVSRSKAGAVTLAMDIQRCDEMLGKKDWRRKRHVGHAVCSDWSAFIKYPDPNEEATQQALISSMNLTSGDYRFLVFGDWGRDGFCCQRDVAQQMEQFARLAAPVSCLINVGDNFYPVGIQHHRAEQVQTSWTDVYLTQKHPTLAALPWISVLGNHDWYGDPSAVLKMHDEYTQWYMPARWYSRTVGLGSDGKQGEAFFAFLDTSVIFYSVDEEDMTKMKLDESDIDKQLSWLDHELSTSRADWKIVVGHHPVTTSGSHAYEEAAQIARLREKLHPLLVRHKVAAYFCGHDHDMQHLTLDGVHYYVSGAGSQVRPIGSLPGDGAIFGVGMQGFLMAQLSKARLHVRFVSFRGSFLYEHVLTK</sequence>
<dbReference type="InterPro" id="IPR029052">
    <property type="entry name" value="Metallo-depent_PP-like"/>
</dbReference>
<gene>
    <name evidence="5" type="ORF">FVE85_4135</name>
</gene>
<dbReference type="Pfam" id="PF00149">
    <property type="entry name" value="Metallophos"/>
    <property type="match status" value="1"/>
</dbReference>
<evidence type="ECO:0000256" key="1">
    <source>
        <dbReference type="ARBA" id="ARBA00022729"/>
    </source>
</evidence>
<name>A0A5J4YTB2_PORPP</name>
<keyword evidence="3" id="KW-0812">Transmembrane</keyword>
<evidence type="ECO:0000259" key="4">
    <source>
        <dbReference type="Pfam" id="PF00149"/>
    </source>
</evidence>
<keyword evidence="3" id="KW-0472">Membrane</keyword>
<keyword evidence="2" id="KW-0378">Hydrolase</keyword>